<dbReference type="RefSeq" id="WP_244885167.1">
    <property type="nucleotide sequence ID" value="NZ_FNOJ01000012.1"/>
</dbReference>
<keyword evidence="2" id="KW-1185">Reference proteome</keyword>
<name>A0A1H2VSD9_9BACL</name>
<accession>A0A1H2VSD9</accession>
<dbReference type="Gene3D" id="3.20.20.370">
    <property type="entry name" value="Glycoside hydrolase/deacetylase"/>
    <property type="match status" value="1"/>
</dbReference>
<dbReference type="Proteomes" id="UP000182589">
    <property type="component" value="Unassembled WGS sequence"/>
</dbReference>
<sequence>MLTVDLNADLGESYGIYALGADEQLLPSVLQNGVFG</sequence>
<dbReference type="EMBL" id="FNOJ01000012">
    <property type="protein sequence ID" value="SDW71186.1"/>
    <property type="molecule type" value="Genomic_DNA"/>
</dbReference>
<evidence type="ECO:0000313" key="1">
    <source>
        <dbReference type="EMBL" id="SDW71186.1"/>
    </source>
</evidence>
<dbReference type="GO" id="GO:0005975">
    <property type="term" value="P:carbohydrate metabolic process"/>
    <property type="evidence" value="ECO:0007669"/>
    <property type="project" value="InterPro"/>
</dbReference>
<dbReference type="Pfam" id="PF03746">
    <property type="entry name" value="LamB_YcsF"/>
    <property type="match status" value="1"/>
</dbReference>
<proteinExistence type="predicted"/>
<dbReference type="AlphaFoldDB" id="A0A1H2VSD9"/>
<gene>
    <name evidence="1" type="ORF">SAMN04489725_1122</name>
</gene>
<reference evidence="2" key="1">
    <citation type="submission" date="2016-10" db="EMBL/GenBank/DDBJ databases">
        <authorList>
            <person name="Varghese N."/>
        </authorList>
    </citation>
    <scope>NUCLEOTIDE SEQUENCE [LARGE SCALE GENOMIC DNA]</scope>
    <source>
        <strain evidence="2">DSM 12489</strain>
    </source>
</reference>
<protein>
    <submittedName>
        <fullName evidence="1">LamB/YcsF family protein</fullName>
    </submittedName>
</protein>
<dbReference type="InterPro" id="IPR011330">
    <property type="entry name" value="Glyco_hydro/deAcase_b/a-brl"/>
</dbReference>
<dbReference type="STRING" id="89784.SAMN04489725_1122"/>
<evidence type="ECO:0000313" key="2">
    <source>
        <dbReference type="Proteomes" id="UP000182589"/>
    </source>
</evidence>
<dbReference type="SUPFAM" id="SSF88713">
    <property type="entry name" value="Glycoside hydrolase/deacetylase"/>
    <property type="match status" value="1"/>
</dbReference>
<dbReference type="InterPro" id="IPR005501">
    <property type="entry name" value="LamB/YcsF/PxpA-like"/>
</dbReference>
<organism evidence="1 2">
    <name type="scientific">Alicyclobacillus hesperidum</name>
    <dbReference type="NCBI Taxonomy" id="89784"/>
    <lineage>
        <taxon>Bacteria</taxon>
        <taxon>Bacillati</taxon>
        <taxon>Bacillota</taxon>
        <taxon>Bacilli</taxon>
        <taxon>Bacillales</taxon>
        <taxon>Alicyclobacillaceae</taxon>
        <taxon>Alicyclobacillus</taxon>
    </lineage>
</organism>